<dbReference type="Pfam" id="PF00583">
    <property type="entry name" value="Acetyltransf_1"/>
    <property type="match status" value="1"/>
</dbReference>
<evidence type="ECO:0000259" key="1">
    <source>
        <dbReference type="PROSITE" id="PS51186"/>
    </source>
</evidence>
<comment type="caution">
    <text evidence="2">The sequence shown here is derived from an EMBL/GenBank/DDBJ whole genome shotgun (WGS) entry which is preliminary data.</text>
</comment>
<dbReference type="OrthoDB" id="8304386at2"/>
<dbReference type="PANTHER" id="PTHR43617:SF22">
    <property type="entry name" value="L-AMINO ACID N-ACETYLTRANSFERASE AAAT"/>
    <property type="match status" value="1"/>
</dbReference>
<name>A0A0A5HWB3_PHOS4</name>
<keyword evidence="2" id="KW-0808">Transferase</keyword>
<feature type="domain" description="N-acetyltransferase" evidence="1">
    <location>
        <begin position="2"/>
        <end position="155"/>
    </location>
</feature>
<dbReference type="InterPro" id="IPR050276">
    <property type="entry name" value="MshD_Acetyltransferase"/>
</dbReference>
<gene>
    <name evidence="2" type="ORF">NM06_15520</name>
</gene>
<dbReference type="STRING" id="379097.SE23_15270"/>
<dbReference type="RefSeq" id="WP_038191931.1">
    <property type="nucleotide sequence ID" value="NZ_JRWP01000038.1"/>
</dbReference>
<dbReference type="Gene3D" id="3.40.630.30">
    <property type="match status" value="1"/>
</dbReference>
<dbReference type="Proteomes" id="UP000030451">
    <property type="component" value="Unassembled WGS sequence"/>
</dbReference>
<dbReference type="EMBL" id="JRWP01000038">
    <property type="protein sequence ID" value="KGY07789.1"/>
    <property type="molecule type" value="Genomic_DNA"/>
</dbReference>
<dbReference type="GO" id="GO:0016747">
    <property type="term" value="F:acyltransferase activity, transferring groups other than amino-acyl groups"/>
    <property type="evidence" value="ECO:0007669"/>
    <property type="project" value="InterPro"/>
</dbReference>
<dbReference type="PROSITE" id="PS51186">
    <property type="entry name" value="GNAT"/>
    <property type="match status" value="1"/>
</dbReference>
<evidence type="ECO:0000313" key="3">
    <source>
        <dbReference type="Proteomes" id="UP000030451"/>
    </source>
</evidence>
<dbReference type="SUPFAM" id="SSF55729">
    <property type="entry name" value="Acyl-CoA N-acyltransferases (Nat)"/>
    <property type="match status" value="1"/>
</dbReference>
<dbReference type="InterPro" id="IPR000182">
    <property type="entry name" value="GNAT_dom"/>
</dbReference>
<accession>A0A0A5HWB3</accession>
<dbReference type="CDD" id="cd04301">
    <property type="entry name" value="NAT_SF"/>
    <property type="match status" value="1"/>
</dbReference>
<evidence type="ECO:0000313" key="2">
    <source>
        <dbReference type="EMBL" id="KGY07789.1"/>
    </source>
</evidence>
<dbReference type="InterPro" id="IPR016181">
    <property type="entry name" value="Acyl_CoA_acyltransferase"/>
</dbReference>
<dbReference type="AlphaFoldDB" id="A0A0A5HWB3"/>
<organism evidence="2 3">
    <name type="scientific">Photobacterium sp. (strain ATCC 43367)</name>
    <dbReference type="NCBI Taxonomy" id="379097"/>
    <lineage>
        <taxon>Bacteria</taxon>
        <taxon>Pseudomonadati</taxon>
        <taxon>Pseudomonadota</taxon>
        <taxon>Gammaproteobacteria</taxon>
        <taxon>Vibrionales</taxon>
        <taxon>Vibrionaceae</taxon>
        <taxon>Vibrio</taxon>
        <taxon>Vibrio oreintalis group</taxon>
    </lineage>
</organism>
<protein>
    <submittedName>
        <fullName evidence="2">Acetyltransferase</fullName>
    </submittedName>
</protein>
<proteinExistence type="predicted"/>
<sequence length="155" mass="17459">MIKVEKLSCHQKEEVRKVELAQEQIKFAGTAEEFLLDDCETTHLHVIKYQEHIVGFFKLDVAYSDNYEFCPSGAIGLRAFAVDKNYQGKGIGTQAVVALLAYLKENYASYHSIYLTVNCKNPRAFSCYQKAGFEDTQLQYLGGEAGPQHIMCAAF</sequence>
<reference evidence="2 3" key="1">
    <citation type="submission" date="2014-10" db="EMBL/GenBank/DDBJ databases">
        <title>Genome sequencing of Vibrio sinaloensis T08.</title>
        <authorList>
            <person name="Chan K.-G."/>
            <person name="Mohamad N.I."/>
        </authorList>
    </citation>
    <scope>NUCLEOTIDE SEQUENCE [LARGE SCALE GENOMIC DNA]</scope>
    <source>
        <strain evidence="2 3">T08</strain>
    </source>
</reference>
<dbReference type="PANTHER" id="PTHR43617">
    <property type="entry name" value="L-AMINO ACID N-ACETYLTRANSFERASE"/>
    <property type="match status" value="1"/>
</dbReference>